<keyword evidence="7 12" id="KW-1133">Transmembrane helix</keyword>
<dbReference type="Gene3D" id="1.20.120.1630">
    <property type="match status" value="1"/>
</dbReference>
<keyword evidence="6" id="KW-0256">Endoplasmic reticulum</keyword>
<dbReference type="PANTHER" id="PTHR12714:SF9">
    <property type="entry name" value="PROTEIN-S-ISOPRENYLCYSTEINE O-METHYLTRANSFERASE"/>
    <property type="match status" value="1"/>
</dbReference>
<comment type="subcellular location">
    <subcellularLocation>
        <location evidence="1">Endomembrane system</location>
        <topology evidence="1">Multi-pass membrane protein</topology>
    </subcellularLocation>
</comment>
<keyword evidence="9 12" id="KW-0472">Membrane</keyword>
<accession>A0ABR2ZB73</accession>
<reference evidence="13 14" key="1">
    <citation type="submission" date="2024-05" db="EMBL/GenBank/DDBJ databases">
        <title>A draft genome resource for the thread blight pathogen Marasmius tenuissimus strain MS-2.</title>
        <authorList>
            <person name="Yulfo-Soto G.E."/>
            <person name="Baruah I.K."/>
            <person name="Amoako-Attah I."/>
            <person name="Bukari Y."/>
            <person name="Meinhardt L.W."/>
            <person name="Bailey B.A."/>
            <person name="Cohen S.P."/>
        </authorList>
    </citation>
    <scope>NUCLEOTIDE SEQUENCE [LARGE SCALE GENOMIC DNA]</scope>
    <source>
        <strain evidence="13 14">MS-2</strain>
    </source>
</reference>
<evidence type="ECO:0000256" key="2">
    <source>
        <dbReference type="ARBA" id="ARBA00022516"/>
    </source>
</evidence>
<evidence type="ECO:0000256" key="11">
    <source>
        <dbReference type="ARBA" id="ARBA00023264"/>
    </source>
</evidence>
<keyword evidence="3" id="KW-0808">Transferase</keyword>
<evidence type="ECO:0000256" key="4">
    <source>
        <dbReference type="ARBA" id="ARBA00022691"/>
    </source>
</evidence>
<evidence type="ECO:0000256" key="5">
    <source>
        <dbReference type="ARBA" id="ARBA00022692"/>
    </source>
</evidence>
<feature type="transmembrane region" description="Helical" evidence="12">
    <location>
        <begin position="111"/>
        <end position="129"/>
    </location>
</feature>
<keyword evidence="5 12" id="KW-0812">Transmembrane</keyword>
<gene>
    <name evidence="13" type="ORF">AAF712_014781</name>
</gene>
<protein>
    <recommendedName>
        <fullName evidence="15">Protein-S-isoprenylcysteine O-methyltransferase</fullName>
    </recommendedName>
</protein>
<dbReference type="Pfam" id="PF04191">
    <property type="entry name" value="PEMT"/>
    <property type="match status" value="1"/>
</dbReference>
<dbReference type="EMBL" id="JBBXMP010000302">
    <property type="protein sequence ID" value="KAL0058543.1"/>
    <property type="molecule type" value="Genomic_DNA"/>
</dbReference>
<name>A0ABR2ZB73_9AGAR</name>
<evidence type="ECO:0000256" key="1">
    <source>
        <dbReference type="ARBA" id="ARBA00004127"/>
    </source>
</evidence>
<evidence type="ECO:0000313" key="13">
    <source>
        <dbReference type="EMBL" id="KAL0058543.1"/>
    </source>
</evidence>
<keyword evidence="3" id="KW-0489">Methyltransferase</keyword>
<comment type="caution">
    <text evidence="13">The sequence shown here is derived from an EMBL/GenBank/DDBJ whole genome shotgun (WGS) entry which is preliminary data.</text>
</comment>
<keyword evidence="14" id="KW-1185">Reference proteome</keyword>
<evidence type="ECO:0000256" key="7">
    <source>
        <dbReference type="ARBA" id="ARBA00022989"/>
    </source>
</evidence>
<sequence>MLFQLTKLFLVVYSAIVLKESYTPPLRSLTLPPQPTLKSPWLVWREYLIIAGIACTTFPIQRVAYMIVTLLESIYILSSLSQPPSHPSIVPTSSNTTTVTLLPSPSPSHTSLIAIFGLLVGIAGCLLRISAYRALGKGFTYEIPDVAKGTPPAPKLVTTGPYAIVRHPSYTGLWMIAVGLPLYHLSSGSWVVESGFFVWNIGTGVLGIAAGRTLVYAWVIAALAAPTLLTMRAGYEDVLMKKEFGSQWELWRTMVKYRVIPWVY</sequence>
<evidence type="ECO:0000256" key="3">
    <source>
        <dbReference type="ARBA" id="ARBA00022603"/>
    </source>
</evidence>
<keyword evidence="11" id="KW-1208">Phospholipid metabolism</keyword>
<evidence type="ECO:0000256" key="8">
    <source>
        <dbReference type="ARBA" id="ARBA00023098"/>
    </source>
</evidence>
<keyword evidence="4" id="KW-0949">S-adenosyl-L-methionine</keyword>
<evidence type="ECO:0000313" key="14">
    <source>
        <dbReference type="Proteomes" id="UP001437256"/>
    </source>
</evidence>
<keyword evidence="10" id="KW-0594">Phospholipid biosynthesis</keyword>
<keyword evidence="8" id="KW-0443">Lipid metabolism</keyword>
<evidence type="ECO:0000256" key="10">
    <source>
        <dbReference type="ARBA" id="ARBA00023209"/>
    </source>
</evidence>
<dbReference type="Proteomes" id="UP001437256">
    <property type="component" value="Unassembled WGS sequence"/>
</dbReference>
<dbReference type="PANTHER" id="PTHR12714">
    <property type="entry name" value="PROTEIN-S ISOPRENYLCYSTEINE O-METHYLTRANSFERASE"/>
    <property type="match status" value="1"/>
</dbReference>
<evidence type="ECO:0000256" key="12">
    <source>
        <dbReference type="SAM" id="Phobius"/>
    </source>
</evidence>
<evidence type="ECO:0000256" key="9">
    <source>
        <dbReference type="ARBA" id="ARBA00023136"/>
    </source>
</evidence>
<organism evidence="13 14">
    <name type="scientific">Marasmius tenuissimus</name>
    <dbReference type="NCBI Taxonomy" id="585030"/>
    <lineage>
        <taxon>Eukaryota</taxon>
        <taxon>Fungi</taxon>
        <taxon>Dikarya</taxon>
        <taxon>Basidiomycota</taxon>
        <taxon>Agaricomycotina</taxon>
        <taxon>Agaricomycetes</taxon>
        <taxon>Agaricomycetidae</taxon>
        <taxon>Agaricales</taxon>
        <taxon>Marasmiineae</taxon>
        <taxon>Marasmiaceae</taxon>
        <taxon>Marasmius</taxon>
    </lineage>
</organism>
<evidence type="ECO:0000256" key="6">
    <source>
        <dbReference type="ARBA" id="ARBA00022824"/>
    </source>
</evidence>
<keyword evidence="2" id="KW-0444">Lipid biosynthesis</keyword>
<proteinExistence type="predicted"/>
<evidence type="ECO:0008006" key="15">
    <source>
        <dbReference type="Google" id="ProtNLM"/>
    </source>
</evidence>
<dbReference type="InterPro" id="IPR007318">
    <property type="entry name" value="Phopholipid_MeTrfase"/>
</dbReference>